<dbReference type="SMART" id="SM00415">
    <property type="entry name" value="HSF"/>
    <property type="match status" value="1"/>
</dbReference>
<evidence type="ECO:0000256" key="1">
    <source>
        <dbReference type="ARBA" id="ARBA00023125"/>
    </source>
</evidence>
<comment type="caution">
    <text evidence="4">The sequence shown here is derived from an EMBL/GenBank/DDBJ whole genome shotgun (WGS) entry which is preliminary data.</text>
</comment>
<comment type="similarity">
    <text evidence="2">Belongs to the HSF family.</text>
</comment>
<evidence type="ECO:0000256" key="2">
    <source>
        <dbReference type="RuleBase" id="RU004020"/>
    </source>
</evidence>
<accession>A0A8S1V268</accession>
<dbReference type="Proteomes" id="UP000683925">
    <property type="component" value="Unassembled WGS sequence"/>
</dbReference>
<organism evidence="4 5">
    <name type="scientific">Paramecium octaurelia</name>
    <dbReference type="NCBI Taxonomy" id="43137"/>
    <lineage>
        <taxon>Eukaryota</taxon>
        <taxon>Sar</taxon>
        <taxon>Alveolata</taxon>
        <taxon>Ciliophora</taxon>
        <taxon>Intramacronucleata</taxon>
        <taxon>Oligohymenophorea</taxon>
        <taxon>Peniculida</taxon>
        <taxon>Parameciidae</taxon>
        <taxon>Paramecium</taxon>
    </lineage>
</organism>
<gene>
    <name evidence="4" type="ORF">POCTA_138.1.T0570115</name>
</gene>
<protein>
    <recommendedName>
        <fullName evidence="3">HSF-type DNA-binding domain-containing protein</fullName>
    </recommendedName>
</protein>
<dbReference type="GO" id="GO:0043565">
    <property type="term" value="F:sequence-specific DNA binding"/>
    <property type="evidence" value="ECO:0007669"/>
    <property type="project" value="InterPro"/>
</dbReference>
<dbReference type="OrthoDB" id="60033at2759"/>
<sequence>MLKKNTKHKGIKFIEVTFEMLNQNKNRDIIRWDENGVKIQILDRELLQEIVLPQHFKHANYASFLRQLNLYGFISSKDEQGAITYYHPSFARQQVIMRNIIKKKNKKEKQSDINSCSVEEKELHNQIKALQCEQVKIQQKLFSSIQYQIKVKNSMKLFLQNQHSLAQEGEKLFKQFIENLIHLVKGMKYESQIGFDLILQQQFPQSIQEDPQSTQVISEIEDQSNQYLFSPTPFGRTDIDQEQIVFSQTSFQLRQYFSGFGFEL</sequence>
<evidence type="ECO:0000313" key="5">
    <source>
        <dbReference type="Proteomes" id="UP000683925"/>
    </source>
</evidence>
<dbReference type="InterPro" id="IPR000232">
    <property type="entry name" value="HSF_DNA-bd"/>
</dbReference>
<dbReference type="FunFam" id="1.10.10.10:FF:001086">
    <property type="entry name" value="Uncharacterized protein"/>
    <property type="match status" value="1"/>
</dbReference>
<dbReference type="GO" id="GO:0003700">
    <property type="term" value="F:DNA-binding transcription factor activity"/>
    <property type="evidence" value="ECO:0007669"/>
    <property type="project" value="InterPro"/>
</dbReference>
<reference evidence="4" key="1">
    <citation type="submission" date="2021-01" db="EMBL/GenBank/DDBJ databases">
        <authorList>
            <consortium name="Genoscope - CEA"/>
            <person name="William W."/>
        </authorList>
    </citation>
    <scope>NUCLEOTIDE SEQUENCE</scope>
</reference>
<dbReference type="PANTHER" id="PTHR10015">
    <property type="entry name" value="HEAT SHOCK TRANSCRIPTION FACTOR"/>
    <property type="match status" value="1"/>
</dbReference>
<dbReference type="Pfam" id="PF00447">
    <property type="entry name" value="HSF_DNA-bind"/>
    <property type="match status" value="1"/>
</dbReference>
<dbReference type="PANTHER" id="PTHR10015:SF206">
    <property type="entry name" value="HSF-TYPE DNA-BINDING DOMAIN-CONTAINING PROTEIN"/>
    <property type="match status" value="1"/>
</dbReference>
<dbReference type="AlphaFoldDB" id="A0A8S1V268"/>
<dbReference type="EMBL" id="CAJJDP010000056">
    <property type="protein sequence ID" value="CAD8170884.1"/>
    <property type="molecule type" value="Genomic_DNA"/>
</dbReference>
<name>A0A8S1V268_PAROT</name>
<evidence type="ECO:0000259" key="3">
    <source>
        <dbReference type="SMART" id="SM00415"/>
    </source>
</evidence>
<feature type="domain" description="HSF-type DNA-binding" evidence="3">
    <location>
        <begin position="9"/>
        <end position="103"/>
    </location>
</feature>
<keyword evidence="5" id="KW-1185">Reference proteome</keyword>
<evidence type="ECO:0000313" key="4">
    <source>
        <dbReference type="EMBL" id="CAD8170884.1"/>
    </source>
</evidence>
<dbReference type="OMA" id="TYYHPSF"/>
<keyword evidence="1" id="KW-0238">DNA-binding</keyword>
<proteinExistence type="inferred from homology"/>